<dbReference type="Proteomes" id="UP000295252">
    <property type="component" value="Chromosome I"/>
</dbReference>
<accession>A0A068UH90</accession>
<reference evidence="6" key="1">
    <citation type="journal article" date="2014" name="Science">
        <title>The coffee genome provides insight into the convergent evolution of caffeine biosynthesis.</title>
        <authorList>
            <person name="Denoeud F."/>
            <person name="Carretero-Paulet L."/>
            <person name="Dereeper A."/>
            <person name="Droc G."/>
            <person name="Guyot R."/>
            <person name="Pietrella M."/>
            <person name="Zheng C."/>
            <person name="Alberti A."/>
            <person name="Anthony F."/>
            <person name="Aprea G."/>
            <person name="Aury J.M."/>
            <person name="Bento P."/>
            <person name="Bernard M."/>
            <person name="Bocs S."/>
            <person name="Campa C."/>
            <person name="Cenci A."/>
            <person name="Combes M.C."/>
            <person name="Crouzillat D."/>
            <person name="Da Silva C."/>
            <person name="Daddiego L."/>
            <person name="De Bellis F."/>
            <person name="Dussert S."/>
            <person name="Garsmeur O."/>
            <person name="Gayraud T."/>
            <person name="Guignon V."/>
            <person name="Jahn K."/>
            <person name="Jamilloux V."/>
            <person name="Joet T."/>
            <person name="Labadie K."/>
            <person name="Lan T."/>
            <person name="Leclercq J."/>
            <person name="Lepelley M."/>
            <person name="Leroy T."/>
            <person name="Li L.T."/>
            <person name="Librado P."/>
            <person name="Lopez L."/>
            <person name="Munoz A."/>
            <person name="Noel B."/>
            <person name="Pallavicini A."/>
            <person name="Perrotta G."/>
            <person name="Poncet V."/>
            <person name="Pot D."/>
            <person name="Priyono X."/>
            <person name="Rigoreau M."/>
            <person name="Rouard M."/>
            <person name="Rozas J."/>
            <person name="Tranchant-Dubreuil C."/>
            <person name="VanBuren R."/>
            <person name="Zhang Q."/>
            <person name="Andrade A.C."/>
            <person name="Argout X."/>
            <person name="Bertrand B."/>
            <person name="de Kochko A."/>
            <person name="Graziosi G."/>
            <person name="Henry R.J."/>
            <person name="Jayarama X."/>
            <person name="Ming R."/>
            <person name="Nagai C."/>
            <person name="Rounsley S."/>
            <person name="Sankoff D."/>
            <person name="Giuliano G."/>
            <person name="Albert V.A."/>
            <person name="Wincker P."/>
            <person name="Lashermes P."/>
        </authorList>
    </citation>
    <scope>NUCLEOTIDE SEQUENCE [LARGE SCALE GENOMIC DNA]</scope>
    <source>
        <strain evidence="6">cv. DH200-94</strain>
    </source>
</reference>
<evidence type="ECO:0000256" key="2">
    <source>
        <dbReference type="ARBA" id="ARBA00006846"/>
    </source>
</evidence>
<dbReference type="GO" id="GO:0005634">
    <property type="term" value="C:nucleus"/>
    <property type="evidence" value="ECO:0007669"/>
    <property type="project" value="UniProtKB-ARBA"/>
</dbReference>
<dbReference type="GO" id="GO:0046982">
    <property type="term" value="F:protein heterodimerization activity"/>
    <property type="evidence" value="ECO:0007669"/>
    <property type="project" value="InterPro"/>
</dbReference>
<dbReference type="Gene3D" id="1.10.20.10">
    <property type="entry name" value="Histone, subunit A"/>
    <property type="match status" value="1"/>
</dbReference>
<protein>
    <recommendedName>
        <fullName evidence="4">Core Histone H2A/H2B/H3 domain-containing protein</fullName>
    </recommendedName>
</protein>
<feature type="compositionally biased region" description="Basic and acidic residues" evidence="3">
    <location>
        <begin position="70"/>
        <end position="86"/>
    </location>
</feature>
<dbReference type="AlphaFoldDB" id="A0A068UH90"/>
<dbReference type="CDD" id="cd22910">
    <property type="entry name" value="HFD_H2B"/>
    <property type="match status" value="1"/>
</dbReference>
<dbReference type="SUPFAM" id="SSF47113">
    <property type="entry name" value="Histone-fold"/>
    <property type="match status" value="1"/>
</dbReference>
<comment type="similarity">
    <text evidence="2">Belongs to the histone H2B family.</text>
</comment>
<feature type="region of interest" description="Disordered" evidence="3">
    <location>
        <begin position="52"/>
        <end position="191"/>
    </location>
</feature>
<dbReference type="InterPro" id="IPR000558">
    <property type="entry name" value="Histone_H2B"/>
</dbReference>
<dbReference type="EMBL" id="HG739108">
    <property type="protein sequence ID" value="CDP07013.1"/>
    <property type="molecule type" value="Genomic_DNA"/>
</dbReference>
<evidence type="ECO:0000313" key="6">
    <source>
        <dbReference type="Proteomes" id="UP000295252"/>
    </source>
</evidence>
<dbReference type="InterPro" id="IPR007125">
    <property type="entry name" value="H2A/H2B/H3"/>
</dbReference>
<feature type="compositionally biased region" description="Basic and acidic residues" evidence="3">
    <location>
        <begin position="163"/>
        <end position="175"/>
    </location>
</feature>
<dbReference type="PhylomeDB" id="A0A068UH90"/>
<dbReference type="FunFam" id="1.10.20.10:FF:000043">
    <property type="entry name" value="Histone H2B"/>
    <property type="match status" value="1"/>
</dbReference>
<sequence length="290" mass="32302">MAPPKTRSGKLFGTVVTKKVIEETVQVVVSPKPTELETNCENNDERVVEVVASSTKENEKIEVISSPLKEPVRRTIVVEDRAKGAEQEEQQQKGQEAQRDDQDETQQASEPETPPTPPPNYEAGPNIEQQRDDQERQPRQADVDVAREGTKKRKTSPGIEDSTNGKKEKKAADTQRRRKRAKMGSGGGTNVGFKRYVLRVMKQVHPECAISSKAMTIVNNLMSDMFERIAEEASRLSRYSWRRTLSSWEIQDAVKLVLPGELGKHAIAEGSKAVRTYASSVSGQSKKSKS</sequence>
<dbReference type="SMART" id="SM00427">
    <property type="entry name" value="H2B"/>
    <property type="match status" value="1"/>
</dbReference>
<dbReference type="STRING" id="49390.A0A068UH90"/>
<dbReference type="GO" id="GO:0030527">
    <property type="term" value="F:structural constituent of chromatin"/>
    <property type="evidence" value="ECO:0007669"/>
    <property type="project" value="InterPro"/>
</dbReference>
<dbReference type="PANTHER" id="PTHR23428">
    <property type="entry name" value="HISTONE H2B"/>
    <property type="match status" value="1"/>
</dbReference>
<dbReference type="OMA" id="ETQENPY"/>
<keyword evidence="6" id="KW-1185">Reference proteome</keyword>
<organism evidence="5 6">
    <name type="scientific">Coffea canephora</name>
    <name type="common">Robusta coffee</name>
    <dbReference type="NCBI Taxonomy" id="49390"/>
    <lineage>
        <taxon>Eukaryota</taxon>
        <taxon>Viridiplantae</taxon>
        <taxon>Streptophyta</taxon>
        <taxon>Embryophyta</taxon>
        <taxon>Tracheophyta</taxon>
        <taxon>Spermatophyta</taxon>
        <taxon>Magnoliopsida</taxon>
        <taxon>eudicotyledons</taxon>
        <taxon>Gunneridae</taxon>
        <taxon>Pentapetalae</taxon>
        <taxon>asterids</taxon>
        <taxon>lamiids</taxon>
        <taxon>Gentianales</taxon>
        <taxon>Rubiaceae</taxon>
        <taxon>Ixoroideae</taxon>
        <taxon>Gardenieae complex</taxon>
        <taxon>Bertiereae - Coffeeae clade</taxon>
        <taxon>Coffeeae</taxon>
        <taxon>Coffea</taxon>
    </lineage>
</organism>
<dbReference type="PRINTS" id="PR00621">
    <property type="entry name" value="HISTONEH2B"/>
</dbReference>
<dbReference type="InParanoid" id="A0A068UH90"/>
<evidence type="ECO:0000313" key="5">
    <source>
        <dbReference type="EMBL" id="CDP07013.1"/>
    </source>
</evidence>
<comment type="function">
    <text evidence="1">Core component of nucleosome. Nucleosomes wrap and compact DNA into chromatin, limiting DNA accessibility to the cellular machineries which require DNA as a template. Histones thereby play a central role in transcription regulation, DNA repair, DNA replication and chromosomal stability. DNA accessibility is regulated via a complex set of post-translational modifications of histones, also called histone code, and nucleosome remodeling.</text>
</comment>
<feature type="compositionally biased region" description="Basic and acidic residues" evidence="3">
    <location>
        <begin position="129"/>
        <end position="149"/>
    </location>
</feature>
<name>A0A068UH90_COFCA</name>
<dbReference type="GO" id="GO:0000786">
    <property type="term" value="C:nucleosome"/>
    <property type="evidence" value="ECO:0007669"/>
    <property type="project" value="InterPro"/>
</dbReference>
<dbReference type="Gramene" id="CDP07013">
    <property type="protein sequence ID" value="CDP07013"/>
    <property type="gene ID" value="GSCOC_T00024094001"/>
</dbReference>
<evidence type="ECO:0000256" key="3">
    <source>
        <dbReference type="SAM" id="MobiDB-lite"/>
    </source>
</evidence>
<dbReference type="Pfam" id="PF00125">
    <property type="entry name" value="Histone"/>
    <property type="match status" value="1"/>
</dbReference>
<feature type="domain" description="Core Histone H2A/H2B/H3" evidence="4">
    <location>
        <begin position="191"/>
        <end position="256"/>
    </location>
</feature>
<evidence type="ECO:0000256" key="1">
    <source>
        <dbReference type="ARBA" id="ARBA00002001"/>
    </source>
</evidence>
<dbReference type="InterPro" id="IPR009072">
    <property type="entry name" value="Histone-fold"/>
</dbReference>
<dbReference type="GO" id="GO:0003677">
    <property type="term" value="F:DNA binding"/>
    <property type="evidence" value="ECO:0007669"/>
    <property type="project" value="InterPro"/>
</dbReference>
<gene>
    <name evidence="5" type="ORF">GSCOC_T00024094001</name>
</gene>
<proteinExistence type="inferred from homology"/>
<evidence type="ECO:0000259" key="4">
    <source>
        <dbReference type="Pfam" id="PF00125"/>
    </source>
</evidence>